<keyword evidence="4" id="KW-1185">Reference proteome</keyword>
<accession>A0ABV8NWR8</accession>
<feature type="signal peptide" evidence="2">
    <location>
        <begin position="1"/>
        <end position="19"/>
    </location>
</feature>
<evidence type="ECO:0000313" key="3">
    <source>
        <dbReference type="EMBL" id="MFC4199897.1"/>
    </source>
</evidence>
<sequence>MMRFKILLPLLAVMCLGMAGCSNTFRGAGEDASNVGHVVKKGAASADRKIQDTVGDGQPAPAQTPAHSN</sequence>
<evidence type="ECO:0008006" key="5">
    <source>
        <dbReference type="Google" id="ProtNLM"/>
    </source>
</evidence>
<dbReference type="EMBL" id="JBHSBV010000001">
    <property type="protein sequence ID" value="MFC4199897.1"/>
    <property type="molecule type" value="Genomic_DNA"/>
</dbReference>
<feature type="region of interest" description="Disordered" evidence="1">
    <location>
        <begin position="44"/>
        <end position="69"/>
    </location>
</feature>
<evidence type="ECO:0000256" key="1">
    <source>
        <dbReference type="SAM" id="MobiDB-lite"/>
    </source>
</evidence>
<organism evidence="3 4">
    <name type="scientific">Candidimonas humi</name>
    <dbReference type="NCBI Taxonomy" id="683355"/>
    <lineage>
        <taxon>Bacteria</taxon>
        <taxon>Pseudomonadati</taxon>
        <taxon>Pseudomonadota</taxon>
        <taxon>Betaproteobacteria</taxon>
        <taxon>Burkholderiales</taxon>
        <taxon>Alcaligenaceae</taxon>
        <taxon>Candidimonas</taxon>
    </lineage>
</organism>
<evidence type="ECO:0000256" key="2">
    <source>
        <dbReference type="SAM" id="SignalP"/>
    </source>
</evidence>
<dbReference type="RefSeq" id="WP_217962417.1">
    <property type="nucleotide sequence ID" value="NZ_JAHTBN010000001.1"/>
</dbReference>
<proteinExistence type="predicted"/>
<dbReference type="PROSITE" id="PS51257">
    <property type="entry name" value="PROKAR_LIPOPROTEIN"/>
    <property type="match status" value="1"/>
</dbReference>
<evidence type="ECO:0000313" key="4">
    <source>
        <dbReference type="Proteomes" id="UP001595848"/>
    </source>
</evidence>
<protein>
    <recommendedName>
        <fullName evidence="5">Entericidin B</fullName>
    </recommendedName>
</protein>
<dbReference type="Proteomes" id="UP001595848">
    <property type="component" value="Unassembled WGS sequence"/>
</dbReference>
<gene>
    <name evidence="3" type="ORF">ACFOY1_02925</name>
</gene>
<comment type="caution">
    <text evidence="3">The sequence shown here is derived from an EMBL/GenBank/DDBJ whole genome shotgun (WGS) entry which is preliminary data.</text>
</comment>
<keyword evidence="2" id="KW-0732">Signal</keyword>
<name>A0ABV8NWR8_9BURK</name>
<feature type="chain" id="PRO_5046831270" description="Entericidin B" evidence="2">
    <location>
        <begin position="20"/>
        <end position="69"/>
    </location>
</feature>
<reference evidence="4" key="1">
    <citation type="journal article" date="2019" name="Int. J. Syst. Evol. Microbiol.">
        <title>The Global Catalogue of Microorganisms (GCM) 10K type strain sequencing project: providing services to taxonomists for standard genome sequencing and annotation.</title>
        <authorList>
            <consortium name="The Broad Institute Genomics Platform"/>
            <consortium name="The Broad Institute Genome Sequencing Center for Infectious Disease"/>
            <person name="Wu L."/>
            <person name="Ma J."/>
        </authorList>
    </citation>
    <scope>NUCLEOTIDE SEQUENCE [LARGE SCALE GENOMIC DNA]</scope>
    <source>
        <strain evidence="4">LMG 24813</strain>
    </source>
</reference>